<dbReference type="InterPro" id="IPR012349">
    <property type="entry name" value="Split_barrel_FMN-bd"/>
</dbReference>
<dbReference type="PANTHER" id="PTHR35176">
    <property type="entry name" value="HEME OXYGENASE HI_0854-RELATED"/>
    <property type="match status" value="1"/>
</dbReference>
<gene>
    <name evidence="3" type="ORF">ACFPBZ_13460</name>
</gene>
<keyword evidence="1" id="KW-0560">Oxidoreductase</keyword>
<dbReference type="Pfam" id="PF01243">
    <property type="entry name" value="PNPOx_N"/>
    <property type="match status" value="1"/>
</dbReference>
<evidence type="ECO:0000313" key="3">
    <source>
        <dbReference type="EMBL" id="MFC5063221.1"/>
    </source>
</evidence>
<dbReference type="Proteomes" id="UP001595947">
    <property type="component" value="Unassembled WGS sequence"/>
</dbReference>
<evidence type="ECO:0000259" key="2">
    <source>
        <dbReference type="Pfam" id="PF01243"/>
    </source>
</evidence>
<evidence type="ECO:0000256" key="1">
    <source>
        <dbReference type="ARBA" id="ARBA00023002"/>
    </source>
</evidence>
<name>A0ABV9YRK1_9PSEU</name>
<evidence type="ECO:0000313" key="4">
    <source>
        <dbReference type="Proteomes" id="UP001595947"/>
    </source>
</evidence>
<organism evidence="3 4">
    <name type="scientific">Actinomycetospora atypica</name>
    <dbReference type="NCBI Taxonomy" id="1290095"/>
    <lineage>
        <taxon>Bacteria</taxon>
        <taxon>Bacillati</taxon>
        <taxon>Actinomycetota</taxon>
        <taxon>Actinomycetes</taxon>
        <taxon>Pseudonocardiales</taxon>
        <taxon>Pseudonocardiaceae</taxon>
        <taxon>Actinomycetospora</taxon>
    </lineage>
</organism>
<dbReference type="InterPro" id="IPR052019">
    <property type="entry name" value="F420H2_bilvrd_red/Heme_oxyg"/>
</dbReference>
<dbReference type="PANTHER" id="PTHR35176:SF6">
    <property type="entry name" value="HEME OXYGENASE HI_0854-RELATED"/>
    <property type="match status" value="1"/>
</dbReference>
<protein>
    <submittedName>
        <fullName evidence="3">Pyridoxamine 5'-phosphate oxidase family protein</fullName>
    </submittedName>
</protein>
<feature type="domain" description="Pyridoxamine 5'-phosphate oxidase N-terminal" evidence="2">
    <location>
        <begin position="8"/>
        <end position="135"/>
    </location>
</feature>
<accession>A0ABV9YRK1</accession>
<comment type="caution">
    <text evidence="3">The sequence shown here is derived from an EMBL/GenBank/DDBJ whole genome shotgun (WGS) entry which is preliminary data.</text>
</comment>
<dbReference type="EMBL" id="JBHSIV010000012">
    <property type="protein sequence ID" value="MFC5063221.1"/>
    <property type="molecule type" value="Genomic_DNA"/>
</dbReference>
<dbReference type="InterPro" id="IPR011576">
    <property type="entry name" value="Pyridox_Oxase_N"/>
</dbReference>
<sequence length="140" mass="15925">MTFTASDRALLDRPVHGLLTTLPGPGRLPAPRPVWFERTPDDDVQLFSMAGALKLRRLEADPRATFVVMTLPDDDPEGWVSMEAEATVLDHGASELALRLSERYWDTSRSEYREILDLYRVEENLRRIVLHPTRVTRGPA</sequence>
<keyword evidence="4" id="KW-1185">Reference proteome</keyword>
<dbReference type="Gene3D" id="2.30.110.10">
    <property type="entry name" value="Electron Transport, Fmn-binding Protein, Chain A"/>
    <property type="match status" value="1"/>
</dbReference>
<proteinExistence type="predicted"/>
<reference evidence="4" key="1">
    <citation type="journal article" date="2019" name="Int. J. Syst. Evol. Microbiol.">
        <title>The Global Catalogue of Microorganisms (GCM) 10K type strain sequencing project: providing services to taxonomists for standard genome sequencing and annotation.</title>
        <authorList>
            <consortium name="The Broad Institute Genomics Platform"/>
            <consortium name="The Broad Institute Genome Sequencing Center for Infectious Disease"/>
            <person name="Wu L."/>
            <person name="Ma J."/>
        </authorList>
    </citation>
    <scope>NUCLEOTIDE SEQUENCE [LARGE SCALE GENOMIC DNA]</scope>
    <source>
        <strain evidence="4">CGMCC 4.7093</strain>
    </source>
</reference>
<dbReference type="RefSeq" id="WP_378036568.1">
    <property type="nucleotide sequence ID" value="NZ_JBHSIV010000012.1"/>
</dbReference>
<dbReference type="SUPFAM" id="SSF50475">
    <property type="entry name" value="FMN-binding split barrel"/>
    <property type="match status" value="1"/>
</dbReference>